<proteinExistence type="predicted"/>
<gene>
    <name evidence="2" type="ORF">HNQ97_006438</name>
</gene>
<keyword evidence="3" id="KW-1185">Reference proteome</keyword>
<dbReference type="Proteomes" id="UP000587524">
    <property type="component" value="Unassembled WGS sequence"/>
</dbReference>
<name>A0ABR6CH84_9HYPH</name>
<evidence type="ECO:0000256" key="1">
    <source>
        <dbReference type="SAM" id="MobiDB-lite"/>
    </source>
</evidence>
<dbReference type="RefSeq" id="WP_182576129.1">
    <property type="nucleotide sequence ID" value="NZ_JACJHY010000059.1"/>
</dbReference>
<feature type="region of interest" description="Disordered" evidence="1">
    <location>
        <begin position="102"/>
        <end position="121"/>
    </location>
</feature>
<dbReference type="EMBL" id="JACJHZ010000059">
    <property type="protein sequence ID" value="MBA9024398.1"/>
    <property type="molecule type" value="Genomic_DNA"/>
</dbReference>
<comment type="caution">
    <text evidence="2">The sequence shown here is derived from an EMBL/GenBank/DDBJ whole genome shotgun (WGS) entry which is preliminary data.</text>
</comment>
<reference evidence="2 3" key="1">
    <citation type="submission" date="2020-08" db="EMBL/GenBank/DDBJ databases">
        <title>Genomic Encyclopedia of Type Strains, Phase IV (KMG-IV): sequencing the most valuable type-strain genomes for metagenomic binning, comparative biology and taxonomic classification.</title>
        <authorList>
            <person name="Goeker M."/>
        </authorList>
    </citation>
    <scope>NUCLEOTIDE SEQUENCE [LARGE SCALE GENOMIC DNA]</scope>
    <source>
        <strain evidence="2 3">DSM 17455</strain>
    </source>
</reference>
<evidence type="ECO:0000313" key="2">
    <source>
        <dbReference type="EMBL" id="MBA9024398.1"/>
    </source>
</evidence>
<evidence type="ECO:0008006" key="4">
    <source>
        <dbReference type="Google" id="ProtNLM"/>
    </source>
</evidence>
<protein>
    <recommendedName>
        <fullName evidence="4">Transglycosylase SLT domain-containing protein</fullName>
    </recommendedName>
</protein>
<sequence length="1248" mass="137102">MSSRLADAIRAEAERIGADPQDFATVMSYETGGTFDPWQKGPTTQHGTHRGLIQMGEPQRKQFNYYRGMPIEDAVRSSADFLVANGFKPGMSIHQMYATINTGSPNGGHKSDANNGGAWGTSDDKVNHQMEGHKRKAAALLGGSYTPTERTHYPDTQGDVNPDITTHPDAALGTQRPVNIVERNANPDPQPYDSFGDEVGAAFQSQSITGQMLRWASEGTIDPGYQIGQDRGVELAKQYPDTYHDFILSSGSENILQQRLKWASEDVVRQERLAAGDWSATGASLLVGATDPVVAIPSLLTGGMAGAAYGGLSVAGRAAAGAAMGAASNAAIDYGSQRLFDDPHADPLMSAGVGALFGAFGGALTRSRATTFEADLAFEQVAHAYKPELRLGVAAPPVNLTGSAGAARNPMARDNLIPDARSLSVEIRDEDVATGFGGWFRQGDVTGQMTTAKNPLTRLIGQNLFEETAGFKDHSVVPDSVNSRFTALHRQMQGNFNLEYVPAKNAYIAEGGLSRLNMTGKAQREAEFNRLVADYVWEPHPSPDTNQHVVKAASALKKGMASFADEMNQAGLWNGKADANYLPLVANHERIAQVDTMFHHEVMEGLIKGAIREHSDIADELAARMARGYWANLRKAGYGIEDVISKSIHLNDREGFKSSFYDALDNKSLLSDDELGQVFDLLSGMMDAAKKTTDDSKGVGYLKKRTLLDYNKKFSVADRQGNVHQLRVRDLFEDDAELLYRRYARSMSGRVAFAKTKIMNPSNGDVIADGIRSEADLAKLKQSLAESYRLMPGTKREKDAELNNALENIDFGWKRINGMPVYGSEKAYAQWVRRAKAFQFVRLMSNMGLNQVQETWKIVSLTGFRSAVSQMPAIQSMTRAVMEGKTSKDKLLNELTDMTGIGLDNLWNRYDLRLTDDRLGAEPGGRVTQFVDNVLDAGQRLTTNVSFMRQIHDYQQRWAMKAITQQIAGMARKVRQQDGSFDLSKIKQRDLDRLASIGLGEQDANLLFKNLLDHSEFEGRKIVGVNVGKWDADAVTKYRVFLGRYTDRLVQQNDFGGLSKWMSRPVAQLFTQFRSFVFGAFAKSTLWSLNHGAFTDPRMLVLLLGELAAGAATFMVRQAGTAVTQDGWDRYWEETMDPVNLLKNGWARTATASVVPMFLDSLAMWTPIGPQFGNARASGSATDAFFGSPALDYIDGLRNFGRGAMKSAWEGEEMSQQQLRTAARLMPLGNWIPLTATLGALIEDRPER</sequence>
<evidence type="ECO:0000313" key="3">
    <source>
        <dbReference type="Proteomes" id="UP000587524"/>
    </source>
</evidence>
<accession>A0ABR6CH84</accession>
<organism evidence="2 3">
    <name type="scientific">Aminobacter ciceronei</name>
    <dbReference type="NCBI Taxonomy" id="150723"/>
    <lineage>
        <taxon>Bacteria</taxon>
        <taxon>Pseudomonadati</taxon>
        <taxon>Pseudomonadota</taxon>
        <taxon>Alphaproteobacteria</taxon>
        <taxon>Hyphomicrobiales</taxon>
        <taxon>Phyllobacteriaceae</taxon>
        <taxon>Aminobacter</taxon>
    </lineage>
</organism>